<evidence type="ECO:0000313" key="3">
    <source>
        <dbReference type="EMBL" id="KZP04674.1"/>
    </source>
</evidence>
<accession>A0A167V653</accession>
<feature type="compositionally biased region" description="Polar residues" evidence="1">
    <location>
        <begin position="124"/>
        <end position="140"/>
    </location>
</feature>
<feature type="region of interest" description="Disordered" evidence="1">
    <location>
        <begin position="99"/>
        <end position="140"/>
    </location>
</feature>
<sequence length="170" mass="18506">MPDSCPLPLAVHPPATRVHRGPSLRSPTSCRTSVPRAVAASVLGTGPYPSPPLQPPPGRPASELAVSAFAATRTSTSRLAPPELAPALHLCSQPPPYTHSAYPSHRHSLPSASDWRLHRPRSHLPTTTRGRSSTKTFSRVQSNRARWGLFPCTSAHPHWHADHRTRVPIY</sequence>
<gene>
    <name evidence="3" type="ORF">FIBSPDRAFT_878256</name>
    <name evidence="2" type="ORF">FIBSPDRAFT_878547</name>
</gene>
<dbReference type="Proteomes" id="UP000076532">
    <property type="component" value="Unassembled WGS sequence"/>
</dbReference>
<reference evidence="3 4" key="1">
    <citation type="journal article" date="2016" name="Mol. Biol. Evol.">
        <title>Comparative Genomics of Early-Diverging Mushroom-Forming Fungi Provides Insights into the Origins of Lignocellulose Decay Capabilities.</title>
        <authorList>
            <person name="Nagy L.G."/>
            <person name="Riley R."/>
            <person name="Tritt A."/>
            <person name="Adam C."/>
            <person name="Daum C."/>
            <person name="Floudas D."/>
            <person name="Sun H."/>
            <person name="Yadav J.S."/>
            <person name="Pangilinan J."/>
            <person name="Larsson K.H."/>
            <person name="Matsuura K."/>
            <person name="Barry K."/>
            <person name="Labutti K."/>
            <person name="Kuo R."/>
            <person name="Ohm R.A."/>
            <person name="Bhattacharya S.S."/>
            <person name="Shirouzu T."/>
            <person name="Yoshinaga Y."/>
            <person name="Martin F.M."/>
            <person name="Grigoriev I.V."/>
            <person name="Hibbett D.S."/>
        </authorList>
    </citation>
    <scope>NUCLEOTIDE SEQUENCE [LARGE SCALE GENOMIC DNA]</scope>
    <source>
        <strain evidence="3 4">CBS 109695</strain>
    </source>
</reference>
<organism evidence="3 4">
    <name type="scientific">Athelia psychrophila</name>
    <dbReference type="NCBI Taxonomy" id="1759441"/>
    <lineage>
        <taxon>Eukaryota</taxon>
        <taxon>Fungi</taxon>
        <taxon>Dikarya</taxon>
        <taxon>Basidiomycota</taxon>
        <taxon>Agaricomycotina</taxon>
        <taxon>Agaricomycetes</taxon>
        <taxon>Agaricomycetidae</taxon>
        <taxon>Atheliales</taxon>
        <taxon>Atheliaceae</taxon>
        <taxon>Athelia</taxon>
    </lineage>
</organism>
<protein>
    <submittedName>
        <fullName evidence="3">Uncharacterized protein</fullName>
    </submittedName>
</protein>
<keyword evidence="4" id="KW-1185">Reference proteome</keyword>
<dbReference type="EMBL" id="KV417926">
    <property type="protein sequence ID" value="KZP04401.1"/>
    <property type="molecule type" value="Genomic_DNA"/>
</dbReference>
<evidence type="ECO:0000313" key="2">
    <source>
        <dbReference type="EMBL" id="KZP04401.1"/>
    </source>
</evidence>
<feature type="region of interest" description="Disordered" evidence="1">
    <location>
        <begin position="1"/>
        <end position="33"/>
    </location>
</feature>
<evidence type="ECO:0000313" key="4">
    <source>
        <dbReference type="Proteomes" id="UP000076532"/>
    </source>
</evidence>
<dbReference type="AlphaFoldDB" id="A0A167V653"/>
<dbReference type="EMBL" id="KV417898">
    <property type="protein sequence ID" value="KZP04674.1"/>
    <property type="molecule type" value="Genomic_DNA"/>
</dbReference>
<name>A0A167V653_9AGAM</name>
<evidence type="ECO:0000256" key="1">
    <source>
        <dbReference type="SAM" id="MobiDB-lite"/>
    </source>
</evidence>
<proteinExistence type="predicted"/>